<keyword evidence="9" id="KW-1185">Reference proteome</keyword>
<dbReference type="SUPFAM" id="SSF52047">
    <property type="entry name" value="RNI-like"/>
    <property type="match status" value="1"/>
</dbReference>
<dbReference type="RefSeq" id="XP_026062689.1">
    <property type="nucleotide sequence ID" value="XM_026206904.1"/>
</dbReference>
<evidence type="ECO:0000256" key="4">
    <source>
        <dbReference type="ARBA" id="ARBA00022737"/>
    </source>
</evidence>
<dbReference type="InterPro" id="IPR041075">
    <property type="entry name" value="NOD1/2_WH"/>
</dbReference>
<dbReference type="Gene3D" id="2.60.120.920">
    <property type="match status" value="1"/>
</dbReference>
<feature type="domain" description="NACHT" evidence="8">
    <location>
        <begin position="77"/>
        <end position="210"/>
    </location>
</feature>
<dbReference type="PROSITE" id="PS50188">
    <property type="entry name" value="B302_SPRY"/>
    <property type="match status" value="1"/>
</dbReference>
<dbReference type="GO" id="GO:0005524">
    <property type="term" value="F:ATP binding"/>
    <property type="evidence" value="ECO:0007669"/>
    <property type="project" value="UniProtKB-KW"/>
</dbReference>
<dbReference type="InterPro" id="IPR001611">
    <property type="entry name" value="Leu-rich_rpt"/>
</dbReference>
<keyword evidence="3" id="KW-0433">Leucine-rich repeat</keyword>
<dbReference type="InterPro" id="IPR051261">
    <property type="entry name" value="NLR"/>
</dbReference>
<proteinExistence type="predicted"/>
<dbReference type="Pfam" id="PF13765">
    <property type="entry name" value="PRY"/>
    <property type="match status" value="1"/>
</dbReference>
<evidence type="ECO:0000313" key="10">
    <source>
        <dbReference type="RefSeq" id="XP_026062689.1"/>
    </source>
</evidence>
<evidence type="ECO:0000313" key="9">
    <source>
        <dbReference type="Proteomes" id="UP000515129"/>
    </source>
</evidence>
<dbReference type="Pfam" id="PF05729">
    <property type="entry name" value="NACHT"/>
    <property type="match status" value="1"/>
</dbReference>
<dbReference type="GO" id="GO:0005737">
    <property type="term" value="C:cytoplasm"/>
    <property type="evidence" value="ECO:0007669"/>
    <property type="project" value="UniProtKB-SubCell"/>
</dbReference>
<dbReference type="InterPro" id="IPR032675">
    <property type="entry name" value="LRR_dom_sf"/>
</dbReference>
<dbReference type="InterPro" id="IPR041267">
    <property type="entry name" value="NLRP_HD2"/>
</dbReference>
<dbReference type="Pfam" id="PF17779">
    <property type="entry name" value="WHD_NOD2"/>
    <property type="match status" value="1"/>
</dbReference>
<dbReference type="PROSITE" id="PS50837">
    <property type="entry name" value="NACHT"/>
    <property type="match status" value="1"/>
</dbReference>
<evidence type="ECO:0000256" key="5">
    <source>
        <dbReference type="ARBA" id="ARBA00022741"/>
    </source>
</evidence>
<dbReference type="SMART" id="SM00368">
    <property type="entry name" value="LRR_RI"/>
    <property type="match status" value="3"/>
</dbReference>
<dbReference type="Gene3D" id="3.40.50.300">
    <property type="entry name" value="P-loop containing nucleotide triphosphate hydrolases"/>
    <property type="match status" value="1"/>
</dbReference>
<name>A0A6P6JS53_CARAU</name>
<evidence type="ECO:0000256" key="6">
    <source>
        <dbReference type="ARBA" id="ARBA00022840"/>
    </source>
</evidence>
<dbReference type="InterPro" id="IPR001870">
    <property type="entry name" value="B30.2/SPRY"/>
</dbReference>
<evidence type="ECO:0000256" key="2">
    <source>
        <dbReference type="ARBA" id="ARBA00022490"/>
    </source>
</evidence>
<protein>
    <submittedName>
        <fullName evidence="10">NLR family CARD domain-containing protein 3-like</fullName>
    </submittedName>
</protein>
<dbReference type="InterPro" id="IPR006574">
    <property type="entry name" value="PRY"/>
</dbReference>
<dbReference type="InterPro" id="IPR003879">
    <property type="entry name" value="Butyrophylin_SPRY"/>
</dbReference>
<dbReference type="PRINTS" id="PR01407">
    <property type="entry name" value="BUTYPHLNCDUF"/>
</dbReference>
<dbReference type="Gene3D" id="3.80.10.10">
    <property type="entry name" value="Ribonuclease Inhibitor"/>
    <property type="match status" value="1"/>
</dbReference>
<dbReference type="Pfam" id="PF14484">
    <property type="entry name" value="FISNA"/>
    <property type="match status" value="1"/>
</dbReference>
<keyword evidence="6" id="KW-0067">ATP-binding</keyword>
<keyword evidence="2" id="KW-0963">Cytoplasm</keyword>
<dbReference type="Pfam" id="PF00622">
    <property type="entry name" value="SPRY"/>
    <property type="match status" value="1"/>
</dbReference>
<dbReference type="SMART" id="SM00449">
    <property type="entry name" value="SPRY"/>
    <property type="match status" value="1"/>
</dbReference>
<evidence type="ECO:0000256" key="3">
    <source>
        <dbReference type="ARBA" id="ARBA00022614"/>
    </source>
</evidence>
<evidence type="ECO:0000256" key="1">
    <source>
        <dbReference type="ARBA" id="ARBA00004496"/>
    </source>
</evidence>
<dbReference type="SMART" id="SM01288">
    <property type="entry name" value="FISNA"/>
    <property type="match status" value="1"/>
</dbReference>
<dbReference type="InterPro" id="IPR003877">
    <property type="entry name" value="SPRY_dom"/>
</dbReference>
<dbReference type="Proteomes" id="UP000515129">
    <property type="component" value="Chromosome 27"/>
</dbReference>
<dbReference type="Pfam" id="PF17776">
    <property type="entry name" value="NLRC4_HD2"/>
    <property type="match status" value="1"/>
</dbReference>
<keyword evidence="5" id="KW-0547">Nucleotide-binding</keyword>
<dbReference type="PANTHER" id="PTHR24106">
    <property type="entry name" value="NACHT, LRR AND CARD DOMAINS-CONTAINING"/>
    <property type="match status" value="1"/>
</dbReference>
<dbReference type="FunFam" id="3.80.10.10:FF:000336">
    <property type="entry name" value="Si:dkey-222h21.2"/>
    <property type="match status" value="1"/>
</dbReference>
<dbReference type="OrthoDB" id="120976at2759"/>
<keyword evidence="4" id="KW-0677">Repeat</keyword>
<dbReference type="KEGG" id="caua:113046064"/>
<accession>A0A6P6JS53</accession>
<dbReference type="GeneID" id="113046064"/>
<dbReference type="SMART" id="SM00589">
    <property type="entry name" value="PRY"/>
    <property type="match status" value="1"/>
</dbReference>
<dbReference type="AlphaFoldDB" id="A0A6P6JS53"/>
<dbReference type="InterPro" id="IPR043136">
    <property type="entry name" value="B30.2/SPRY_sf"/>
</dbReference>
<dbReference type="Pfam" id="PF13516">
    <property type="entry name" value="LRR_6"/>
    <property type="match status" value="2"/>
</dbReference>
<organism evidence="9 10">
    <name type="scientific">Carassius auratus</name>
    <name type="common">Goldfish</name>
    <dbReference type="NCBI Taxonomy" id="7957"/>
    <lineage>
        <taxon>Eukaryota</taxon>
        <taxon>Metazoa</taxon>
        <taxon>Chordata</taxon>
        <taxon>Craniata</taxon>
        <taxon>Vertebrata</taxon>
        <taxon>Euteleostomi</taxon>
        <taxon>Actinopterygii</taxon>
        <taxon>Neopterygii</taxon>
        <taxon>Teleostei</taxon>
        <taxon>Ostariophysi</taxon>
        <taxon>Cypriniformes</taxon>
        <taxon>Cyprinidae</taxon>
        <taxon>Cyprininae</taxon>
        <taxon>Carassius</taxon>
    </lineage>
</organism>
<evidence type="ECO:0000259" key="7">
    <source>
        <dbReference type="PROSITE" id="PS50188"/>
    </source>
</evidence>
<dbReference type="InterPro" id="IPR013320">
    <property type="entry name" value="ConA-like_dom_sf"/>
</dbReference>
<feature type="domain" description="B30.2/SPRY" evidence="7">
    <location>
        <begin position="688"/>
        <end position="882"/>
    </location>
</feature>
<evidence type="ECO:0000259" key="8">
    <source>
        <dbReference type="PROSITE" id="PS50837"/>
    </source>
</evidence>
<dbReference type="SUPFAM" id="SSF49899">
    <property type="entry name" value="Concanavalin A-like lectins/glucanases"/>
    <property type="match status" value="1"/>
</dbReference>
<dbReference type="CDD" id="cd16040">
    <property type="entry name" value="SPRY_PRY_SNTX"/>
    <property type="match status" value="1"/>
</dbReference>
<dbReference type="InterPro" id="IPR007111">
    <property type="entry name" value="NACHT_NTPase"/>
</dbReference>
<comment type="subcellular location">
    <subcellularLocation>
        <location evidence="1">Cytoplasm</location>
    </subcellularLocation>
</comment>
<dbReference type="FunFam" id="2.60.120.920:FF:000037">
    <property type="entry name" value="Si:dkey-191j3.2"/>
    <property type="match status" value="1"/>
</dbReference>
<dbReference type="InterPro" id="IPR029495">
    <property type="entry name" value="NACHT-assoc"/>
</dbReference>
<reference evidence="10" key="1">
    <citation type="submission" date="2025-08" db="UniProtKB">
        <authorList>
            <consortium name="RefSeq"/>
        </authorList>
    </citation>
    <scope>IDENTIFICATION</scope>
    <source>
        <strain evidence="10">Wakin</strain>
        <tissue evidence="10">Muscle</tissue>
    </source>
</reference>
<dbReference type="InterPro" id="IPR027417">
    <property type="entry name" value="P-loop_NTPase"/>
</dbReference>
<dbReference type="FunFam" id="3.40.50.300:FF:000210">
    <property type="entry name" value="Si:dkey-16p6.1"/>
    <property type="match status" value="1"/>
</dbReference>
<gene>
    <name evidence="10" type="primary">LOC113046064</name>
</gene>
<sequence>MRKKYEHVFEGLKIQENETLLNMIYTHLYIIEGEYEGVNEEHEVLHMEKTPRTQNSQDTPIYCNHIFDASIKQAKIKTVLTKGIAGIGKTVSVQKFILDWAEGKANQDVDFMFVLPFREINLVKEQRYSLHKLLLTFYPELQNLDSKTYAESKVVFIFDGLDESRISLFLDTDTVSDVHEFSLVGVLMSNLMKGELLPTALIWITSRPAAASQIPSKYINRVTEIQGFNDSQKEQYFRKRISDEHQASRIISHIRKTRSLHIMCHIPVFCWISATVLQNLLKQDDSAEIPQTLTEMYIHFLIIQINVKNQKYNGSDPKTLQSNKKFILKLAELAYKQLMKGNIMFYEEDLKECSINDTDASVYSGICTEIFREEAVVNARKVYCFIHLSFQEFLAAFNVFYYYVNVTMEVLSCFTALHRLFKGVVDKALESQNGQFDLFLRFLLGISLESNQGLLYGLLAHTESSSESIKEITKYIKQKIKKDPHLSADRSICLFLCLLEVKDQTLYREIQEFLTSAKHSEKKLYPGHCSAIAYMLQMSDEVMDELDLKKYNTSEEGRKRLIPAMRNCRKALFSGCDLIDQCCESIASALQSADCPLRELDMSNNDLQDSGVKLLCDGLKNPNCPLETLRLSGCMVTEEGCSYLTSALSSNPSYLRELDLSYNHPGDSGVKLLSDLMQNPNIKLEKLNLEHGDQIRITPGLRKYSCDITLDPNTAHTQLILSEGYTKVTYVKEKQLYPDHLERFENFEQVLSKESLSGRCYWEAEWSGQAVIAVSYKGISRKGGRECRFGLNEKSWILFNSDNRFTACHNNKRHDVPAPSPPSTRVGLFVDLLGGVLSFYSVSDTLTHLHTFHCTFTEPLYAGFLLDLGSSASLFPVRDNRHISHTTG</sequence>